<dbReference type="EMBL" id="JACGLT010000026">
    <property type="protein sequence ID" value="MBA6154785.1"/>
    <property type="molecule type" value="Genomic_DNA"/>
</dbReference>
<dbReference type="InterPro" id="IPR013783">
    <property type="entry name" value="Ig-like_fold"/>
</dbReference>
<keyword evidence="7" id="KW-0482">Metalloprotease</keyword>
<dbReference type="InterPro" id="IPR003961">
    <property type="entry name" value="FN3_dom"/>
</dbReference>
<dbReference type="Pfam" id="PF05572">
    <property type="entry name" value="Peptidase_M43"/>
    <property type="match status" value="1"/>
</dbReference>
<evidence type="ECO:0000256" key="5">
    <source>
        <dbReference type="ARBA" id="ARBA00022801"/>
    </source>
</evidence>
<keyword evidence="12" id="KW-1185">Reference proteome</keyword>
<dbReference type="SUPFAM" id="SSF49265">
    <property type="entry name" value="Fibronectin type III"/>
    <property type="match status" value="1"/>
</dbReference>
<dbReference type="GO" id="GO:0008237">
    <property type="term" value="F:metallopeptidase activity"/>
    <property type="evidence" value="ECO:0007669"/>
    <property type="project" value="UniProtKB-KW"/>
</dbReference>
<evidence type="ECO:0000259" key="10">
    <source>
        <dbReference type="PROSITE" id="PS50853"/>
    </source>
</evidence>
<evidence type="ECO:0000256" key="8">
    <source>
        <dbReference type="ARBA" id="ARBA00023157"/>
    </source>
</evidence>
<dbReference type="GO" id="GO:0046872">
    <property type="term" value="F:metal ion binding"/>
    <property type="evidence" value="ECO:0007669"/>
    <property type="project" value="UniProtKB-KW"/>
</dbReference>
<evidence type="ECO:0000256" key="6">
    <source>
        <dbReference type="ARBA" id="ARBA00022833"/>
    </source>
</evidence>
<dbReference type="InterPro" id="IPR008754">
    <property type="entry name" value="Peptidase_M43"/>
</dbReference>
<evidence type="ECO:0000256" key="7">
    <source>
        <dbReference type="ARBA" id="ARBA00023049"/>
    </source>
</evidence>
<feature type="domain" description="Fibronectin type-III" evidence="10">
    <location>
        <begin position="871"/>
        <end position="962"/>
    </location>
</feature>
<keyword evidence="3" id="KW-0479">Metal-binding</keyword>
<keyword evidence="4 9" id="KW-0732">Signal</keyword>
<sequence>MKFKLLFILFIFSSLKVSAQGLPCRASEENAKVYRNNPSALQEKMDFDMFSKRFALQQSKKSSKADGESYVIPVVFHIYGDVQSGQTVTYQKIVNHLAHLNDDFNGRNDDFNTVEPFFQDRRGTLGIEFKLAKIDPNGGCTNGVVFHPAKNGYGNGGGYDSQIAVDAWDNTKYMNVYIQNDLYNDGQLTNSGVAWYPSTSMTNNNTARVVYNGAYLYDNSSNKEFSAVLTHEFGHFLNLIHTFEGGCSGTDQVDDTPAEDGYHDLGCTPGTNCNGDKVNIENYMGYNGAQGCYKMYTQGQIDRMLAALQHPARVTLWQPQNLIDTGVNATGSSLLASATSFKEAVINDGSFDTSSTISLDGSKEFVMTSGTMVSDTHFTHNFPVGIIPVLTVNSNNQVTITLTGNAMNHDLNDNATGEISFLPAAFTGGTDDLTCNSLFFYLKYADPYGIFFVDMPDVVISSALTWEYFEIAMGDDPAFGGWRFDANELKIETYDKNLVCETGTRNISLLASNVAINAASNFTAPEAYPNQLDLRNAGYTDWDGKTGYVGFDYLIDGATCYGWFKVTVDANGDGYTISEYAYNTEPGATIYTGVTPKVGVVISPDIVYESDENDGSISTTSEISLSTNNATFTKDSGTFTLDTDYTVAGIPDGLTAVLTLQSNSTVVVSFEGKATSHLPANDADVVISFLDDAISGGVAILENPSKSINLKFEIPYGIYYVNNEDYIASASAAEPWDFFDLGIGDETEYGAWLFSPKNLKIETYGKRLVGDDGTRNITLLTEGSIIDSNSNFVAPGSYPNYLDLRTDTYTTWDDQTGYVGFEYTRRGRVCYGWMYVTVDADGEGFTVLGFAYNTKPNDPIAADQQLVTVLAPMNLVVEGDNNELSATITWENYASNATNLIVERSGADNVFTEIANLPSTETTYTDMGLLRDVIYQYRVIAQAFSDYSEYSNVVSITLTEASSSGLSSPIITDGGIYDVGFYANWGLVDDATEYDIEIKNDLGEWITVGSTSEYYYWIGKVESQIIYEFRVRAKNETEFSDWSYAIVNLDELTLVLSTQNYELDNTIFTMYPNPAVNLVKFSFKQNADEITLTIYNTNGVLIDRVKNASSYSVSHLAKGMYIIVVSDGQIFETKKLIVK</sequence>
<gene>
    <name evidence="11" type="ORF">H3Z82_18860</name>
</gene>
<comment type="similarity">
    <text evidence="1">Belongs to the peptidase M43B family.</text>
</comment>
<dbReference type="Gene3D" id="3.40.390.10">
    <property type="entry name" value="Collagenase (Catalytic Domain)"/>
    <property type="match status" value="1"/>
</dbReference>
<dbReference type="InterPro" id="IPR026444">
    <property type="entry name" value="Secre_tail"/>
</dbReference>
<name>A0A7W2M8T3_9FLAO</name>
<accession>A0A7W2M8T3</accession>
<dbReference type="PANTHER" id="PTHR47466:SF1">
    <property type="entry name" value="METALLOPROTEASE MEP1 (AFU_ORTHOLOGUE AFUA_1G07730)-RELATED"/>
    <property type="match status" value="1"/>
</dbReference>
<dbReference type="InterPro" id="IPR024079">
    <property type="entry name" value="MetalloPept_cat_dom_sf"/>
</dbReference>
<dbReference type="GO" id="GO:0006508">
    <property type="term" value="P:proteolysis"/>
    <property type="evidence" value="ECO:0007669"/>
    <property type="project" value="UniProtKB-KW"/>
</dbReference>
<organism evidence="11 12">
    <name type="scientific">Gelidibacter maritimus</name>
    <dbReference type="NCBI Taxonomy" id="2761487"/>
    <lineage>
        <taxon>Bacteria</taxon>
        <taxon>Pseudomonadati</taxon>
        <taxon>Bacteroidota</taxon>
        <taxon>Flavobacteriia</taxon>
        <taxon>Flavobacteriales</taxon>
        <taxon>Flavobacteriaceae</taxon>
        <taxon>Gelidibacter</taxon>
    </lineage>
</organism>
<dbReference type="InterPro" id="IPR036116">
    <property type="entry name" value="FN3_sf"/>
</dbReference>
<evidence type="ECO:0000256" key="4">
    <source>
        <dbReference type="ARBA" id="ARBA00022729"/>
    </source>
</evidence>
<dbReference type="RefSeq" id="WP_182207039.1">
    <property type="nucleotide sequence ID" value="NZ_JACGLT010000026.1"/>
</dbReference>
<feature type="chain" id="PRO_5031143413" evidence="9">
    <location>
        <begin position="20"/>
        <end position="1139"/>
    </location>
</feature>
<dbReference type="CDD" id="cd04275">
    <property type="entry name" value="ZnMc_pappalysin_like"/>
    <property type="match status" value="1"/>
</dbReference>
<dbReference type="NCBIfam" id="TIGR04183">
    <property type="entry name" value="Por_Secre_tail"/>
    <property type="match status" value="1"/>
</dbReference>
<evidence type="ECO:0000313" key="11">
    <source>
        <dbReference type="EMBL" id="MBA6154785.1"/>
    </source>
</evidence>
<feature type="signal peptide" evidence="9">
    <location>
        <begin position="1"/>
        <end position="19"/>
    </location>
</feature>
<protein>
    <submittedName>
        <fullName evidence="11">T9SS type A sorting domain-containing protein</fullName>
    </submittedName>
</protein>
<dbReference type="Proteomes" id="UP000541857">
    <property type="component" value="Unassembled WGS sequence"/>
</dbReference>
<evidence type="ECO:0000256" key="2">
    <source>
        <dbReference type="ARBA" id="ARBA00022670"/>
    </source>
</evidence>
<keyword evidence="5" id="KW-0378">Hydrolase</keyword>
<dbReference type="CDD" id="cd00063">
    <property type="entry name" value="FN3"/>
    <property type="match status" value="2"/>
</dbReference>
<keyword evidence="8" id="KW-1015">Disulfide bond</keyword>
<dbReference type="Gene3D" id="2.60.40.10">
    <property type="entry name" value="Immunoglobulins"/>
    <property type="match status" value="2"/>
</dbReference>
<dbReference type="Pfam" id="PF18962">
    <property type="entry name" value="Por_Secre_tail"/>
    <property type="match status" value="1"/>
</dbReference>
<evidence type="ECO:0000256" key="1">
    <source>
        <dbReference type="ARBA" id="ARBA00008721"/>
    </source>
</evidence>
<evidence type="ECO:0000313" key="12">
    <source>
        <dbReference type="Proteomes" id="UP000541857"/>
    </source>
</evidence>
<keyword evidence="6" id="KW-0862">Zinc</keyword>
<comment type="caution">
    <text evidence="11">The sequence shown here is derived from an EMBL/GenBank/DDBJ whole genome shotgun (WGS) entry which is preliminary data.</text>
</comment>
<evidence type="ECO:0000256" key="9">
    <source>
        <dbReference type="SAM" id="SignalP"/>
    </source>
</evidence>
<reference evidence="11 12" key="1">
    <citation type="submission" date="2020-07" db="EMBL/GenBank/DDBJ databases">
        <title>Bacterium isolated from marine sediment.</title>
        <authorList>
            <person name="Shang D."/>
        </authorList>
    </citation>
    <scope>NUCLEOTIDE SEQUENCE [LARGE SCALE GENOMIC DNA]</scope>
    <source>
        <strain evidence="11 12">F6074</strain>
    </source>
</reference>
<dbReference type="AlphaFoldDB" id="A0A7W2M8T3"/>
<proteinExistence type="inferred from homology"/>
<evidence type="ECO:0000256" key="3">
    <source>
        <dbReference type="ARBA" id="ARBA00022723"/>
    </source>
</evidence>
<dbReference type="SUPFAM" id="SSF55486">
    <property type="entry name" value="Metalloproteases ('zincins'), catalytic domain"/>
    <property type="match status" value="1"/>
</dbReference>
<dbReference type="PANTHER" id="PTHR47466">
    <property type="match status" value="1"/>
</dbReference>
<keyword evidence="2" id="KW-0645">Protease</keyword>
<dbReference type="PROSITE" id="PS50853">
    <property type="entry name" value="FN3"/>
    <property type="match status" value="1"/>
</dbReference>